<dbReference type="PANTHER" id="PTHR45138">
    <property type="entry name" value="REGULATORY COMPONENTS OF SENSORY TRANSDUCTION SYSTEM"/>
    <property type="match status" value="1"/>
</dbReference>
<organism evidence="8 9">
    <name type="scientific">Paraeggerthella hongkongensis</name>
    <dbReference type="NCBI Taxonomy" id="230658"/>
    <lineage>
        <taxon>Bacteria</taxon>
        <taxon>Bacillati</taxon>
        <taxon>Actinomycetota</taxon>
        <taxon>Coriobacteriia</taxon>
        <taxon>Eggerthellales</taxon>
        <taxon>Eggerthellaceae</taxon>
        <taxon>Paraeggerthella</taxon>
    </lineage>
</organism>
<keyword evidence="4 5" id="KW-0472">Membrane</keyword>
<dbReference type="EMBL" id="QICD01000018">
    <property type="protein sequence ID" value="RNL42202.1"/>
    <property type="molecule type" value="Genomic_DNA"/>
</dbReference>
<dbReference type="SMART" id="SM00267">
    <property type="entry name" value="GGDEF"/>
    <property type="match status" value="1"/>
</dbReference>
<dbReference type="Proteomes" id="UP000278632">
    <property type="component" value="Unassembled WGS sequence"/>
</dbReference>
<dbReference type="CDD" id="cd01949">
    <property type="entry name" value="GGDEF"/>
    <property type="match status" value="1"/>
</dbReference>
<dbReference type="GO" id="GO:0007165">
    <property type="term" value="P:signal transduction"/>
    <property type="evidence" value="ECO:0007669"/>
    <property type="project" value="UniProtKB-ARBA"/>
</dbReference>
<dbReference type="AlphaFoldDB" id="A0A3N0B506"/>
<dbReference type="PROSITE" id="PS50887">
    <property type="entry name" value="GGDEF"/>
    <property type="match status" value="1"/>
</dbReference>
<dbReference type="InterPro" id="IPR029787">
    <property type="entry name" value="Nucleotide_cyclase"/>
</dbReference>
<comment type="subcellular location">
    <subcellularLocation>
        <location evidence="1">Membrane</location>
    </subcellularLocation>
</comment>
<accession>A0A3N0B506</accession>
<dbReference type="Pfam" id="PF00990">
    <property type="entry name" value="GGDEF"/>
    <property type="match status" value="1"/>
</dbReference>
<evidence type="ECO:0000313" key="8">
    <source>
        <dbReference type="EMBL" id="RNL42202.1"/>
    </source>
</evidence>
<dbReference type="Gene3D" id="3.30.450.350">
    <property type="entry name" value="CHASE domain"/>
    <property type="match status" value="1"/>
</dbReference>
<dbReference type="InterPro" id="IPR006189">
    <property type="entry name" value="CHASE_dom"/>
</dbReference>
<evidence type="ECO:0000256" key="2">
    <source>
        <dbReference type="ARBA" id="ARBA00022692"/>
    </source>
</evidence>
<evidence type="ECO:0008006" key="10">
    <source>
        <dbReference type="Google" id="ProtNLM"/>
    </source>
</evidence>
<keyword evidence="3 5" id="KW-1133">Transmembrane helix</keyword>
<feature type="transmembrane region" description="Helical" evidence="5">
    <location>
        <begin position="12"/>
        <end position="31"/>
    </location>
</feature>
<dbReference type="Gene3D" id="3.30.70.270">
    <property type="match status" value="1"/>
</dbReference>
<dbReference type="InterPro" id="IPR042240">
    <property type="entry name" value="CHASE_sf"/>
</dbReference>
<name>A0A3N0B506_9ACTN</name>
<protein>
    <recommendedName>
        <fullName evidence="10">Sensor domain-containing diguanylate cyclase</fullName>
    </recommendedName>
</protein>
<dbReference type="GO" id="GO:0052621">
    <property type="term" value="F:diguanylate cyclase activity"/>
    <property type="evidence" value="ECO:0007669"/>
    <property type="project" value="TreeGrafter"/>
</dbReference>
<sequence>MRAGIRNSTASLVAMLAIDILVVLVVSLGFLSRDQGDLRTFLQFGSGRIESTLGQAYLGIELAEAVVESSYDTLSDDELAILLDPIARQPEVRNISFLPHGIVEHVFPREGNESAIGDNIFEMPERKKEAEIALETREPVLSGPYELTQGGSGLILRKAVFLPDENGTEEFWGMVSLVMDTRSVLETIDLETVDMLGCEYELSATVNAGEKTLMEASDNYTGRGAVSVEIPLANGFWQLDIEKPPDSLEGTVVLTVFLSGLLMSIMRFRYLRRKEDELDRARNEAFVDNLTGLGNRGKLKEFESLTTEGSDSYTVFYLDLDNFKNINDTYGHDAGDRLLTSVAARIRSMIRSDDLAIRLGGDELAIVLRGVSEESEIRAFCSKLENLNNEHVNIGQTELPIALSFGYATFPTEGSSFEEVLQLADSRMYEQKRS</sequence>
<dbReference type="SMART" id="SM01079">
    <property type="entry name" value="CHASE"/>
    <property type="match status" value="1"/>
</dbReference>
<evidence type="ECO:0000256" key="1">
    <source>
        <dbReference type="ARBA" id="ARBA00004370"/>
    </source>
</evidence>
<dbReference type="InterPro" id="IPR000160">
    <property type="entry name" value="GGDEF_dom"/>
</dbReference>
<dbReference type="SUPFAM" id="SSF55073">
    <property type="entry name" value="Nucleotide cyclase"/>
    <property type="match status" value="1"/>
</dbReference>
<evidence type="ECO:0000256" key="4">
    <source>
        <dbReference type="ARBA" id="ARBA00023136"/>
    </source>
</evidence>
<feature type="domain" description="GGDEF" evidence="7">
    <location>
        <begin position="311"/>
        <end position="434"/>
    </location>
</feature>
<proteinExistence type="predicted"/>
<dbReference type="PANTHER" id="PTHR45138:SF6">
    <property type="entry name" value="DIGUANYLATE CYCLASE DGCN"/>
    <property type="match status" value="1"/>
</dbReference>
<dbReference type="Pfam" id="PF03924">
    <property type="entry name" value="CHASE"/>
    <property type="match status" value="1"/>
</dbReference>
<dbReference type="PROSITE" id="PS50839">
    <property type="entry name" value="CHASE"/>
    <property type="match status" value="1"/>
</dbReference>
<dbReference type="GO" id="GO:0043709">
    <property type="term" value="P:cell adhesion involved in single-species biofilm formation"/>
    <property type="evidence" value="ECO:0007669"/>
    <property type="project" value="TreeGrafter"/>
</dbReference>
<comment type="caution">
    <text evidence="8">The sequence shown here is derived from an EMBL/GenBank/DDBJ whole genome shotgun (WGS) entry which is preliminary data.</text>
</comment>
<dbReference type="GO" id="GO:1902201">
    <property type="term" value="P:negative regulation of bacterial-type flagellum-dependent cell motility"/>
    <property type="evidence" value="ECO:0007669"/>
    <property type="project" value="TreeGrafter"/>
</dbReference>
<dbReference type="GO" id="GO:0005886">
    <property type="term" value="C:plasma membrane"/>
    <property type="evidence" value="ECO:0007669"/>
    <property type="project" value="TreeGrafter"/>
</dbReference>
<dbReference type="NCBIfam" id="TIGR00254">
    <property type="entry name" value="GGDEF"/>
    <property type="match status" value="1"/>
</dbReference>
<keyword evidence="2 5" id="KW-0812">Transmembrane</keyword>
<dbReference type="InterPro" id="IPR043128">
    <property type="entry name" value="Rev_trsase/Diguanyl_cyclase"/>
</dbReference>
<feature type="domain" description="CHASE" evidence="6">
    <location>
        <begin position="99"/>
        <end position="193"/>
    </location>
</feature>
<evidence type="ECO:0000256" key="3">
    <source>
        <dbReference type="ARBA" id="ARBA00022989"/>
    </source>
</evidence>
<evidence type="ECO:0000259" key="6">
    <source>
        <dbReference type="PROSITE" id="PS50839"/>
    </source>
</evidence>
<gene>
    <name evidence="8" type="ORF">DMP08_08725</name>
</gene>
<dbReference type="OrthoDB" id="23692at2"/>
<keyword evidence="9" id="KW-1185">Reference proteome</keyword>
<evidence type="ECO:0000259" key="7">
    <source>
        <dbReference type="PROSITE" id="PS50887"/>
    </source>
</evidence>
<evidence type="ECO:0000313" key="9">
    <source>
        <dbReference type="Proteomes" id="UP000278632"/>
    </source>
</evidence>
<dbReference type="RefSeq" id="WP_123192529.1">
    <property type="nucleotide sequence ID" value="NZ_QICD01000018.1"/>
</dbReference>
<dbReference type="InterPro" id="IPR050469">
    <property type="entry name" value="Diguanylate_Cyclase"/>
</dbReference>
<evidence type="ECO:0000256" key="5">
    <source>
        <dbReference type="SAM" id="Phobius"/>
    </source>
</evidence>
<reference evidence="9" key="1">
    <citation type="submission" date="2018-05" db="EMBL/GenBank/DDBJ databases">
        <title>Genome Sequencing of selected type strains of the family Eggerthellaceae.</title>
        <authorList>
            <person name="Danylec N."/>
            <person name="Stoll D.A."/>
            <person name="Doetsch A."/>
            <person name="Huch M."/>
        </authorList>
    </citation>
    <scope>NUCLEOTIDE SEQUENCE [LARGE SCALE GENOMIC DNA]</scope>
    <source>
        <strain evidence="9">DSM 16106</strain>
    </source>
</reference>